<evidence type="ECO:0000256" key="2">
    <source>
        <dbReference type="ARBA" id="ARBA00022553"/>
    </source>
</evidence>
<dbReference type="CDD" id="cd05195">
    <property type="entry name" value="enoyl_red"/>
    <property type="match status" value="1"/>
</dbReference>
<dbReference type="GO" id="GO:0006633">
    <property type="term" value="P:fatty acid biosynthetic process"/>
    <property type="evidence" value="ECO:0007669"/>
    <property type="project" value="InterPro"/>
</dbReference>
<keyword evidence="1" id="KW-0596">Phosphopantetheine</keyword>
<organism evidence="9 10">
    <name type="scientific">Aspergillus rambellii</name>
    <dbReference type="NCBI Taxonomy" id="308745"/>
    <lineage>
        <taxon>Eukaryota</taxon>
        <taxon>Fungi</taxon>
        <taxon>Dikarya</taxon>
        <taxon>Ascomycota</taxon>
        <taxon>Pezizomycotina</taxon>
        <taxon>Eurotiomycetes</taxon>
        <taxon>Eurotiomycetidae</taxon>
        <taxon>Eurotiales</taxon>
        <taxon>Aspergillaceae</taxon>
        <taxon>Aspergillus</taxon>
        <taxon>Aspergillus subgen. Nidulantes</taxon>
    </lineage>
</organism>
<dbReference type="Pfam" id="PF00109">
    <property type="entry name" value="ketoacyl-synt"/>
    <property type="match status" value="1"/>
</dbReference>
<dbReference type="InterPro" id="IPR029063">
    <property type="entry name" value="SAM-dependent_MTases_sf"/>
</dbReference>
<dbReference type="Gene3D" id="3.40.47.10">
    <property type="match status" value="1"/>
</dbReference>
<dbReference type="PANTHER" id="PTHR45681:SF6">
    <property type="entry name" value="POLYKETIDE SYNTHASE 37"/>
    <property type="match status" value="1"/>
</dbReference>
<dbReference type="Pfam" id="PF08240">
    <property type="entry name" value="ADH_N"/>
    <property type="match status" value="1"/>
</dbReference>
<dbReference type="SMART" id="SM00822">
    <property type="entry name" value="PKS_KR"/>
    <property type="match status" value="1"/>
</dbReference>
<keyword evidence="7" id="KW-0472">Membrane</keyword>
<dbReference type="Proteomes" id="UP000034291">
    <property type="component" value="Unassembled WGS sequence"/>
</dbReference>
<keyword evidence="10" id="KW-1185">Reference proteome</keyword>
<evidence type="ECO:0000256" key="4">
    <source>
        <dbReference type="ARBA" id="ARBA00023268"/>
    </source>
</evidence>
<keyword evidence="3" id="KW-0808">Transferase</keyword>
<feature type="region of interest" description="Disordered" evidence="6">
    <location>
        <begin position="1"/>
        <end position="27"/>
    </location>
</feature>
<evidence type="ECO:0000313" key="10">
    <source>
        <dbReference type="Proteomes" id="UP000034291"/>
    </source>
</evidence>
<keyword evidence="4" id="KW-0511">Multifunctional enzyme</keyword>
<evidence type="ECO:0000313" key="9">
    <source>
        <dbReference type="EMBL" id="KKK14381.1"/>
    </source>
</evidence>
<dbReference type="InterPro" id="IPR014030">
    <property type="entry name" value="Ketoacyl_synth_N"/>
</dbReference>
<evidence type="ECO:0000256" key="5">
    <source>
        <dbReference type="ARBA" id="ARBA00023315"/>
    </source>
</evidence>
<dbReference type="STRING" id="308745.A0A0F8UUB0"/>
<dbReference type="InterPro" id="IPR018201">
    <property type="entry name" value="Ketoacyl_synth_AS"/>
</dbReference>
<feature type="compositionally biased region" description="Basic and acidic residues" evidence="6">
    <location>
        <begin position="11"/>
        <end position="22"/>
    </location>
</feature>
<keyword evidence="2" id="KW-0597">Phosphoprotein</keyword>
<evidence type="ECO:0000256" key="7">
    <source>
        <dbReference type="SAM" id="Phobius"/>
    </source>
</evidence>
<dbReference type="GO" id="GO:0004315">
    <property type="term" value="F:3-oxoacyl-[acyl-carrier-protein] synthase activity"/>
    <property type="evidence" value="ECO:0007669"/>
    <property type="project" value="InterPro"/>
</dbReference>
<dbReference type="Pfam" id="PF08242">
    <property type="entry name" value="Methyltransf_12"/>
    <property type="match status" value="1"/>
</dbReference>
<dbReference type="Gene3D" id="3.90.180.10">
    <property type="entry name" value="Medium-chain alcohol dehydrogenases, catalytic domain"/>
    <property type="match status" value="1"/>
</dbReference>
<dbReference type="CDD" id="cd00833">
    <property type="entry name" value="PKS"/>
    <property type="match status" value="1"/>
</dbReference>
<comment type="caution">
    <text evidence="9">The sequence shown here is derived from an EMBL/GenBank/DDBJ whole genome shotgun (WGS) entry which is preliminary data.</text>
</comment>
<dbReference type="PROSITE" id="PS00606">
    <property type="entry name" value="KS3_1"/>
    <property type="match status" value="1"/>
</dbReference>
<dbReference type="SMART" id="SM00829">
    <property type="entry name" value="PKS_ER"/>
    <property type="match status" value="1"/>
</dbReference>
<keyword evidence="5" id="KW-0012">Acyltransferase</keyword>
<evidence type="ECO:0000256" key="6">
    <source>
        <dbReference type="SAM" id="MobiDB-lite"/>
    </source>
</evidence>
<dbReference type="InterPro" id="IPR013968">
    <property type="entry name" value="PKS_KR"/>
</dbReference>
<protein>
    <recommendedName>
        <fullName evidence="8">Ketosynthase family 3 (KS3) domain-containing protein</fullName>
    </recommendedName>
</protein>
<dbReference type="InterPro" id="IPR050444">
    <property type="entry name" value="Polyketide_Synthase"/>
</dbReference>
<dbReference type="GO" id="GO:0044550">
    <property type="term" value="P:secondary metabolite biosynthetic process"/>
    <property type="evidence" value="ECO:0007669"/>
    <property type="project" value="UniProtKB-ARBA"/>
</dbReference>
<name>A0A0F8UUB0_9EURO</name>
<dbReference type="InterPro" id="IPR020841">
    <property type="entry name" value="PKS_Beta-ketoAc_synthase_dom"/>
</dbReference>
<dbReference type="InterPro" id="IPR011032">
    <property type="entry name" value="GroES-like_sf"/>
</dbReference>
<gene>
    <name evidence="9" type="ORF">ARAM_000097</name>
</gene>
<dbReference type="InterPro" id="IPR057326">
    <property type="entry name" value="KR_dom"/>
</dbReference>
<dbReference type="PROSITE" id="PS52004">
    <property type="entry name" value="KS3_2"/>
    <property type="match status" value="1"/>
</dbReference>
<feature type="transmembrane region" description="Helical" evidence="7">
    <location>
        <begin position="1301"/>
        <end position="1320"/>
    </location>
</feature>
<dbReference type="FunFam" id="3.40.50.720:FF:000209">
    <property type="entry name" value="Polyketide synthase Pks12"/>
    <property type="match status" value="1"/>
</dbReference>
<dbReference type="GO" id="GO:0016491">
    <property type="term" value="F:oxidoreductase activity"/>
    <property type="evidence" value="ECO:0007669"/>
    <property type="project" value="InterPro"/>
</dbReference>
<dbReference type="SUPFAM" id="SSF53335">
    <property type="entry name" value="S-adenosyl-L-methionine-dependent methyltransferases"/>
    <property type="match status" value="1"/>
</dbReference>
<dbReference type="InterPro" id="IPR016039">
    <property type="entry name" value="Thiolase-like"/>
</dbReference>
<accession>A0A0F8UUB0</accession>
<dbReference type="InterPro" id="IPR013217">
    <property type="entry name" value="Methyltransf_12"/>
</dbReference>
<dbReference type="InterPro" id="IPR036291">
    <property type="entry name" value="NAD(P)-bd_dom_sf"/>
</dbReference>
<keyword evidence="7" id="KW-0812">Transmembrane</keyword>
<evidence type="ECO:0000256" key="1">
    <source>
        <dbReference type="ARBA" id="ARBA00022450"/>
    </source>
</evidence>
<dbReference type="SUPFAM" id="SSF53901">
    <property type="entry name" value="Thiolase-like"/>
    <property type="match status" value="1"/>
</dbReference>
<evidence type="ECO:0000256" key="3">
    <source>
        <dbReference type="ARBA" id="ARBA00022679"/>
    </source>
</evidence>
<dbReference type="CDD" id="cd02440">
    <property type="entry name" value="AdoMet_MTases"/>
    <property type="match status" value="1"/>
</dbReference>
<dbReference type="GO" id="GO:1901336">
    <property type="term" value="P:lactone biosynthetic process"/>
    <property type="evidence" value="ECO:0007669"/>
    <property type="project" value="UniProtKB-ARBA"/>
</dbReference>
<reference evidence="9 10" key="1">
    <citation type="submission" date="2015-02" db="EMBL/GenBank/DDBJ databases">
        <title>Draft Genome Sequences of Two Closely-Related Aflatoxigenic Aspergillus Species Obtained from the Cote d'Ivoire.</title>
        <authorList>
            <person name="Moore G.G."/>
            <person name="Beltz S.B."/>
            <person name="Mack B.M."/>
        </authorList>
    </citation>
    <scope>NUCLEOTIDE SEQUENCE [LARGE SCALE GENOMIC DNA]</scope>
    <source>
        <strain evidence="9 10">SRRC1468</strain>
    </source>
</reference>
<dbReference type="OrthoDB" id="329835at2759"/>
<dbReference type="EMBL" id="JZBS01003589">
    <property type="protein sequence ID" value="KKK14381.1"/>
    <property type="molecule type" value="Genomic_DNA"/>
</dbReference>
<dbReference type="SUPFAM" id="SSF51735">
    <property type="entry name" value="NAD(P)-binding Rossmann-fold domains"/>
    <property type="match status" value="2"/>
</dbReference>
<feature type="domain" description="Ketosynthase family 3 (KS3)" evidence="8">
    <location>
        <begin position="52"/>
        <end position="502"/>
    </location>
</feature>
<dbReference type="Pfam" id="PF08659">
    <property type="entry name" value="KR"/>
    <property type="match status" value="1"/>
</dbReference>
<proteinExistence type="predicted"/>
<dbReference type="Gene3D" id="3.40.50.720">
    <property type="entry name" value="NAD(P)-binding Rossmann-like Domain"/>
    <property type="match status" value="1"/>
</dbReference>
<evidence type="ECO:0000259" key="8">
    <source>
        <dbReference type="PROSITE" id="PS52004"/>
    </source>
</evidence>
<dbReference type="SMART" id="SM00825">
    <property type="entry name" value="PKS_KS"/>
    <property type="match status" value="1"/>
</dbReference>
<dbReference type="SUPFAM" id="SSF50129">
    <property type="entry name" value="GroES-like"/>
    <property type="match status" value="1"/>
</dbReference>
<dbReference type="PANTHER" id="PTHR45681">
    <property type="entry name" value="POLYKETIDE SYNTHASE 44-RELATED"/>
    <property type="match status" value="1"/>
</dbReference>
<sequence length="1321" mass="143656">MLSNTSRAHTKTADSEATEGEKFYSSPWSVLSDNESNTFEENVGYGSSRGPLEPIAIIGMSCRLSGSATDVSSLWEMLKSGRSAWTPGPKMRFNMKAFQEPTGTRSGTTNACGGHFLRPDISAFDAAFFGINPVEATAMDPQQRLLLEIAYESFQDAGITLESLWGSNTGVYVGQWASDYHEIATRDIEQPPLYLITGTGPAISSNRISYFFNLRGPSFTMDTGCSSSLVALHQAVQSLRSGETTQCFVGGSRLKMFSTEGRSYPFDSRANGYGRGEGCTGVILKPLSAAMRDGDLEHARQQLAHLGSLNWVLRASQKARLGDLVDVVEFRVLNAAQDVQEQGFEPGSYDLVIACNVIHATPRIEETLRNIRPLLKPGGKFMLMEVSRSAVFCNLVFGLFEGWWAGYDEGRTLTPIRTPPEWLSMLRRADFENPEKVFEDYSEEHGGNLSVFISSVRFPEREENLPPVYLVAGSEQTKSQATAEQIQSIQKGCGDCTVCIHSITASSQAGGIVVMLPEVAKLLAGFGMPVHAETGIWSGFARSLRLEHPNLCEVTLEIQTPYVAVLDKLAEILPVLLNSPTFDLKRPASEVENEFAERNGQLFVARFFHRPGMSKEVVLTSRHALPELEKFIGTERILTAELGVPGLLETIRWKDDVEAPCLGPDDVRFELRAASINFKDVLIAAGQLEGITEMRNDCSGVVVEVGANMQGPFKPGDRVCALYSRSYTNYPVVHGDCCQIIPDSMPFAEGASLPIVWATVYCSIVDKAGLKKGDKVLIHSAAGAVGQAAIMLAQHLEAEIFATVGSDAKRDLLHSRYGIPHGHIFSSRTTAFHGGIKELTGGYGVDVVLNSLSGEVFRESCNLVAPFGRFVEIGRKDLMDDALMPMEFLLRNVTFAYVDLTVIIEQKKGLARRLLRDVVDLAAAGSIKAVTLTTIPISQIETAIRQIQAGKHTGKIILTVDKDQEVLKVASSPPQAHPLPSATYIVVGGFGGLGRAILSWMGNHGAQNLAAISRSGANDPESKGFVEHIQAQDVNLLATGCDVSSDEAVRCLAQIIAQSDLPPVRGIINSAMVLNDSLFEEMTVEHWRNALASKVRGSQHLQQHFKDIDFFVMMSSTVAIRGNFGQSNYSAACSFPDTMVRHLTAAGIPAFSINIGPVRAVGYVSENPEVAEALKRNGLGSVSVSDVLVLLNHAITHPHREFFKACAPLCTSRTARPGRPPGDWRVCRCSEPPRRRDAASSAQSLDSYGLDSLVDVELRNWIGSYLQANVQLLVLRGTGSILQFGPDCYQGVSSSRVEFGVVYNLLGASFSGLVIGFVFIV</sequence>
<dbReference type="InterPro" id="IPR020843">
    <property type="entry name" value="ER"/>
</dbReference>
<keyword evidence="7" id="KW-1133">Transmembrane helix</keyword>
<dbReference type="InterPro" id="IPR013154">
    <property type="entry name" value="ADH-like_N"/>
</dbReference>
<dbReference type="Gene3D" id="3.40.50.150">
    <property type="entry name" value="Vaccinia Virus protein VP39"/>
    <property type="match status" value="1"/>
</dbReference>
<dbReference type="Pfam" id="PF13602">
    <property type="entry name" value="ADH_zinc_N_2"/>
    <property type="match status" value="1"/>
</dbReference>